<dbReference type="PROSITE" id="PS50151">
    <property type="entry name" value="UVR"/>
    <property type="match status" value="1"/>
</dbReference>
<keyword evidence="3" id="KW-0934">Plastid</keyword>
<dbReference type="InterPro" id="IPR041546">
    <property type="entry name" value="ClpA/ClpB_AAA_lid"/>
</dbReference>
<keyword evidence="12" id="KW-1185">Reference proteome</keyword>
<sequence length="848" mass="93638">MAGITLLRPPPSLRSPLVGPPGSITSWDNSHGTRRRPPSRISMSSQSHHRGKNAPASFALRAVHTPAPTPVLGNSSRSSRQLKNNYTDHIPRAMATGVTGEPLNVVSLAQGALHGSFGGEKSIALVTRAWFNGLIQQVMGLFALAEYKIWCLGCWLSYRDTEIISRNLLNCMTHFLFEYISIQGFMSLNFGTWGSAINKCGTDVTKLAKEGKFDPVIGREKQIDQVVQILSRRSKNNPCLIGDPGVGKTAIVEGLAQLIAKGDVPETIKGKKVISIDMAGLLAGQVYRGQLEARLKNLLREVKRSDKIILFIDEVHTLIGAGACKESSLDIANVFKPALARGELQCIGATTFDEYKKHIEKDAALERRFGPVKIPEPTVDETIGILKGLRERYQKHHQVQYADEALGAAAELSHKYISDRFLPDKAIDLIDQAGSLASLRHAQEKPFREVKDLEAELSRILKEKNDAVRNESYKRAKELRDRELELKSLIDKSKEMTTADEVKKNPVVSVGPVVTEEDIRHIVSSWTGVPVQKVTIDETNRLLNMEATLHQRVVGQDEAVAAISRAVRRARAGLNEPGRPIGSFIFVGPTGVGKTELAKAVATFYYGSEDAMVRLDMSEFMEKMSVAKLIGATPGCIGHEDGGQLTNAVRQRPHTLILFDEIEKAHPDVFNLMLQILDDGRLTDSKGRTVDFKNTLIIMTSNIGGSLVTANGHGVETNYDTIKELVGEEMKRHFRPEFLNRLDETIVFKQLTKAEVKEITGIMLNNVAARVRKKGIEMQVTQNFREFVVEEGFDTSYGVRPLKRAILRLLEDRLADKMLAGEIKEGDSLTVDVDVAGKVVALVKKIGN</sequence>
<keyword evidence="6 8" id="KW-0067">ATP-binding</keyword>
<dbReference type="PANTHER" id="PTHR11638">
    <property type="entry name" value="ATP-DEPENDENT CLP PROTEASE"/>
    <property type="match status" value="1"/>
</dbReference>
<dbReference type="Gene3D" id="4.10.860.10">
    <property type="entry name" value="UVR domain"/>
    <property type="match status" value="1"/>
</dbReference>
<keyword evidence="7 8" id="KW-0143">Chaperone</keyword>
<dbReference type="InterPro" id="IPR003593">
    <property type="entry name" value="AAA+_ATPase"/>
</dbReference>
<dbReference type="Gene3D" id="3.40.50.300">
    <property type="entry name" value="P-loop containing nucleotide triphosphate hydrolases"/>
    <property type="match status" value="2"/>
</dbReference>
<dbReference type="GO" id="GO:0005524">
    <property type="term" value="F:ATP binding"/>
    <property type="evidence" value="ECO:0007669"/>
    <property type="project" value="UniProtKB-KW"/>
</dbReference>
<protein>
    <recommendedName>
        <fullName evidence="10">UVR domain-containing protein</fullName>
    </recommendedName>
</protein>
<dbReference type="InterPro" id="IPR028299">
    <property type="entry name" value="ClpA/B_CS2"/>
</dbReference>
<dbReference type="SMART" id="SM01086">
    <property type="entry name" value="ClpB_D2-small"/>
    <property type="match status" value="1"/>
</dbReference>
<dbReference type="CDD" id="cd19499">
    <property type="entry name" value="RecA-like_ClpB_Hsp104-like"/>
    <property type="match status" value="1"/>
</dbReference>
<evidence type="ECO:0000256" key="2">
    <source>
        <dbReference type="ARBA" id="ARBA00022528"/>
    </source>
</evidence>
<dbReference type="AlphaFoldDB" id="A0ABC9BBQ6"/>
<dbReference type="EMBL" id="OZ075135">
    <property type="protein sequence ID" value="CAL4996116.1"/>
    <property type="molecule type" value="Genomic_DNA"/>
</dbReference>
<evidence type="ECO:0000256" key="5">
    <source>
        <dbReference type="ARBA" id="ARBA00022741"/>
    </source>
</evidence>
<evidence type="ECO:0000256" key="7">
    <source>
        <dbReference type="ARBA" id="ARBA00023186"/>
    </source>
</evidence>
<accession>A0ABC9BBQ6</accession>
<keyword evidence="5 8" id="KW-0547">Nucleotide-binding</keyword>
<comment type="similarity">
    <text evidence="8">Belongs to the ClpA/ClpB family.</text>
</comment>
<dbReference type="PROSITE" id="PS00870">
    <property type="entry name" value="CLPAB_1"/>
    <property type="match status" value="1"/>
</dbReference>
<dbReference type="Pfam" id="PF00004">
    <property type="entry name" value="AAA"/>
    <property type="match status" value="1"/>
</dbReference>
<feature type="compositionally biased region" description="Low complexity" evidence="9">
    <location>
        <begin position="14"/>
        <end position="23"/>
    </location>
</feature>
<dbReference type="InterPro" id="IPR050130">
    <property type="entry name" value="ClpA_ClpB"/>
</dbReference>
<evidence type="ECO:0000256" key="4">
    <source>
        <dbReference type="ARBA" id="ARBA00022737"/>
    </source>
</evidence>
<proteinExistence type="inferred from homology"/>
<dbReference type="InterPro" id="IPR018368">
    <property type="entry name" value="ClpA/B_CS1"/>
</dbReference>
<keyword evidence="2" id="KW-0150">Chloroplast</keyword>
<evidence type="ECO:0000313" key="11">
    <source>
        <dbReference type="EMBL" id="CAL4996116.1"/>
    </source>
</evidence>
<reference evidence="11 12" key="2">
    <citation type="submission" date="2024-10" db="EMBL/GenBank/DDBJ databases">
        <authorList>
            <person name="Ryan C."/>
        </authorList>
    </citation>
    <scope>NUCLEOTIDE SEQUENCE [LARGE SCALE GENOMIC DNA]</scope>
</reference>
<evidence type="ECO:0000256" key="6">
    <source>
        <dbReference type="ARBA" id="ARBA00022840"/>
    </source>
</evidence>
<dbReference type="SMART" id="SM00382">
    <property type="entry name" value="AAA"/>
    <property type="match status" value="2"/>
</dbReference>
<evidence type="ECO:0000256" key="1">
    <source>
        <dbReference type="ARBA" id="ARBA00004229"/>
    </source>
</evidence>
<dbReference type="InterPro" id="IPR019489">
    <property type="entry name" value="Clp_ATPase_C"/>
</dbReference>
<dbReference type="SUPFAM" id="SSF52540">
    <property type="entry name" value="P-loop containing nucleoside triphosphate hydrolases"/>
    <property type="match status" value="2"/>
</dbReference>
<evidence type="ECO:0000313" key="12">
    <source>
        <dbReference type="Proteomes" id="UP001497457"/>
    </source>
</evidence>
<gene>
    <name evidence="11" type="ORF">URODEC1_LOCUS62740</name>
</gene>
<dbReference type="GO" id="GO:0009507">
    <property type="term" value="C:chloroplast"/>
    <property type="evidence" value="ECO:0007669"/>
    <property type="project" value="UniProtKB-SubCell"/>
</dbReference>
<feature type="region of interest" description="Disordered" evidence="9">
    <location>
        <begin position="1"/>
        <end position="53"/>
    </location>
</feature>
<keyword evidence="4" id="KW-0677">Repeat</keyword>
<reference evidence="12" key="1">
    <citation type="submission" date="2024-06" db="EMBL/GenBank/DDBJ databases">
        <authorList>
            <person name="Ryan C."/>
        </authorList>
    </citation>
    <scope>NUCLEOTIDE SEQUENCE [LARGE SCALE GENOMIC DNA]</scope>
</reference>
<evidence type="ECO:0000259" key="10">
    <source>
        <dbReference type="PROSITE" id="PS50151"/>
    </source>
</evidence>
<dbReference type="PROSITE" id="PS00871">
    <property type="entry name" value="CLPAB_2"/>
    <property type="match status" value="1"/>
</dbReference>
<organism evidence="11 12">
    <name type="scientific">Urochloa decumbens</name>
    <dbReference type="NCBI Taxonomy" id="240449"/>
    <lineage>
        <taxon>Eukaryota</taxon>
        <taxon>Viridiplantae</taxon>
        <taxon>Streptophyta</taxon>
        <taxon>Embryophyta</taxon>
        <taxon>Tracheophyta</taxon>
        <taxon>Spermatophyta</taxon>
        <taxon>Magnoliopsida</taxon>
        <taxon>Liliopsida</taxon>
        <taxon>Poales</taxon>
        <taxon>Poaceae</taxon>
        <taxon>PACMAD clade</taxon>
        <taxon>Panicoideae</taxon>
        <taxon>Panicodae</taxon>
        <taxon>Paniceae</taxon>
        <taxon>Melinidinae</taxon>
        <taxon>Urochloa</taxon>
    </lineage>
</organism>
<evidence type="ECO:0000256" key="9">
    <source>
        <dbReference type="SAM" id="MobiDB-lite"/>
    </source>
</evidence>
<evidence type="ECO:0000256" key="3">
    <source>
        <dbReference type="ARBA" id="ARBA00022640"/>
    </source>
</evidence>
<dbReference type="FunFam" id="3.40.50.300:FF:000010">
    <property type="entry name" value="Chaperone clpB 1, putative"/>
    <property type="match status" value="1"/>
</dbReference>
<dbReference type="PRINTS" id="PR00300">
    <property type="entry name" value="CLPPROTEASEA"/>
</dbReference>
<dbReference type="PANTHER" id="PTHR11638:SF155">
    <property type="entry name" value="CHAPERONE PROTEIN CLPC1, CHLOROPLASTIC-LIKE"/>
    <property type="match status" value="1"/>
</dbReference>
<dbReference type="Pfam" id="PF07724">
    <property type="entry name" value="AAA_2"/>
    <property type="match status" value="1"/>
</dbReference>
<dbReference type="Pfam" id="PF17871">
    <property type="entry name" value="AAA_lid_9"/>
    <property type="match status" value="1"/>
</dbReference>
<evidence type="ECO:0000256" key="8">
    <source>
        <dbReference type="RuleBase" id="RU004432"/>
    </source>
</evidence>
<dbReference type="Pfam" id="PF10431">
    <property type="entry name" value="ClpB_D2-small"/>
    <property type="match status" value="1"/>
</dbReference>
<dbReference type="CDD" id="cd00009">
    <property type="entry name" value="AAA"/>
    <property type="match status" value="1"/>
</dbReference>
<dbReference type="InterPro" id="IPR001943">
    <property type="entry name" value="UVR_dom"/>
</dbReference>
<feature type="domain" description="UVR" evidence="10">
    <location>
        <begin position="454"/>
        <end position="489"/>
    </location>
</feature>
<dbReference type="Gene3D" id="1.10.8.60">
    <property type="match status" value="2"/>
</dbReference>
<dbReference type="FunFam" id="3.40.50.300:FF:000025">
    <property type="entry name" value="ATP-dependent Clp protease subunit"/>
    <property type="match status" value="1"/>
</dbReference>
<dbReference type="Proteomes" id="UP001497457">
    <property type="component" value="Chromosome 25rd"/>
</dbReference>
<dbReference type="InterPro" id="IPR003959">
    <property type="entry name" value="ATPase_AAA_core"/>
</dbReference>
<dbReference type="InterPro" id="IPR001270">
    <property type="entry name" value="ClpA/B"/>
</dbReference>
<comment type="subcellular location">
    <subcellularLocation>
        <location evidence="1">Plastid</location>
        <location evidence="1">Chloroplast</location>
    </subcellularLocation>
</comment>
<name>A0ABC9BBQ6_9POAL</name>
<dbReference type="InterPro" id="IPR027417">
    <property type="entry name" value="P-loop_NTPase"/>
</dbReference>